<dbReference type="HAMAP" id="MF_00384">
    <property type="entry name" value="Homoser_kinase"/>
    <property type="match status" value="1"/>
</dbReference>
<keyword evidence="7" id="KW-0791">Threonine biosynthesis</keyword>
<dbReference type="Gene3D" id="3.30.70.890">
    <property type="entry name" value="GHMP kinase, C-terminal domain"/>
    <property type="match status" value="1"/>
</dbReference>
<dbReference type="PANTHER" id="PTHR20861:SF1">
    <property type="entry name" value="HOMOSERINE KINASE"/>
    <property type="match status" value="1"/>
</dbReference>
<dbReference type="GO" id="GO:0009088">
    <property type="term" value="P:threonine biosynthetic process"/>
    <property type="evidence" value="ECO:0007669"/>
    <property type="project" value="UniProtKB-UniPathway"/>
</dbReference>
<name>A0A1W1BG12_9ZZZZ</name>
<dbReference type="SUPFAM" id="SSF54211">
    <property type="entry name" value="Ribosomal protein S5 domain 2-like"/>
    <property type="match status" value="1"/>
</dbReference>
<dbReference type="InterPro" id="IPR013750">
    <property type="entry name" value="GHMP_kinase_C_dom"/>
</dbReference>
<dbReference type="InterPro" id="IPR006203">
    <property type="entry name" value="GHMP_knse_ATP-bd_CS"/>
</dbReference>
<evidence type="ECO:0000256" key="5">
    <source>
        <dbReference type="ARBA" id="ARBA00022605"/>
    </source>
</evidence>
<evidence type="ECO:0000256" key="10">
    <source>
        <dbReference type="ARBA" id="ARBA00022840"/>
    </source>
</evidence>
<dbReference type="EC" id="2.7.1.39" evidence="3"/>
<evidence type="ECO:0000256" key="3">
    <source>
        <dbReference type="ARBA" id="ARBA00012078"/>
    </source>
</evidence>
<dbReference type="Pfam" id="PF00288">
    <property type="entry name" value="GHMP_kinases_N"/>
    <property type="match status" value="1"/>
</dbReference>
<evidence type="ECO:0000256" key="4">
    <source>
        <dbReference type="ARBA" id="ARBA00017858"/>
    </source>
</evidence>
<keyword evidence="9 13" id="KW-0418">Kinase</keyword>
<comment type="pathway">
    <text evidence="1">Amino-acid biosynthesis; L-threonine biosynthesis; L-threonine from L-aspartate: step 4/5.</text>
</comment>
<comment type="similarity">
    <text evidence="2">Belongs to the GHMP kinase family. Homoserine kinase subfamily.</text>
</comment>
<evidence type="ECO:0000256" key="9">
    <source>
        <dbReference type="ARBA" id="ARBA00022777"/>
    </source>
</evidence>
<dbReference type="PANTHER" id="PTHR20861">
    <property type="entry name" value="HOMOSERINE/4-DIPHOSPHOCYTIDYL-2-C-METHYL-D-ERYTHRITOL KINASE"/>
    <property type="match status" value="1"/>
</dbReference>
<dbReference type="PRINTS" id="PR00958">
    <property type="entry name" value="HOMSERKINASE"/>
</dbReference>
<feature type="domain" description="GHMP kinase N-terminal" evidence="11">
    <location>
        <begin position="67"/>
        <end position="137"/>
    </location>
</feature>
<evidence type="ECO:0000256" key="8">
    <source>
        <dbReference type="ARBA" id="ARBA00022741"/>
    </source>
</evidence>
<evidence type="ECO:0000313" key="13">
    <source>
        <dbReference type="EMBL" id="SFV52472.1"/>
    </source>
</evidence>
<dbReference type="InterPro" id="IPR000870">
    <property type="entry name" value="Homoserine_kinase"/>
</dbReference>
<reference evidence="13" key="1">
    <citation type="submission" date="2016-10" db="EMBL/GenBank/DDBJ databases">
        <authorList>
            <person name="de Groot N.N."/>
        </authorList>
    </citation>
    <scope>NUCLEOTIDE SEQUENCE</scope>
</reference>
<dbReference type="UniPathway" id="UPA00050">
    <property type="reaction ID" value="UER00064"/>
</dbReference>
<dbReference type="PIRSF" id="PIRSF000676">
    <property type="entry name" value="Homoser_kin"/>
    <property type="match status" value="1"/>
</dbReference>
<evidence type="ECO:0000256" key="2">
    <source>
        <dbReference type="ARBA" id="ARBA00007370"/>
    </source>
</evidence>
<organism evidence="13">
    <name type="scientific">hydrothermal vent metagenome</name>
    <dbReference type="NCBI Taxonomy" id="652676"/>
    <lineage>
        <taxon>unclassified sequences</taxon>
        <taxon>metagenomes</taxon>
        <taxon>ecological metagenomes</taxon>
    </lineage>
</organism>
<dbReference type="PROSITE" id="PS00627">
    <property type="entry name" value="GHMP_KINASES_ATP"/>
    <property type="match status" value="1"/>
</dbReference>
<dbReference type="Gene3D" id="3.30.230.10">
    <property type="match status" value="1"/>
</dbReference>
<dbReference type="InterPro" id="IPR006204">
    <property type="entry name" value="GHMP_kinase_N_dom"/>
</dbReference>
<feature type="domain" description="GHMP kinase C-terminal" evidence="12">
    <location>
        <begin position="205"/>
        <end position="275"/>
    </location>
</feature>
<keyword evidence="5" id="KW-0028">Amino-acid biosynthesis</keyword>
<dbReference type="InterPro" id="IPR014721">
    <property type="entry name" value="Ribsml_uS5_D2-typ_fold_subgr"/>
</dbReference>
<evidence type="ECO:0000256" key="7">
    <source>
        <dbReference type="ARBA" id="ARBA00022697"/>
    </source>
</evidence>
<evidence type="ECO:0000259" key="11">
    <source>
        <dbReference type="Pfam" id="PF00288"/>
    </source>
</evidence>
<sequence>MFISVPATSANLGPGFDTLGLAIDLRNEIRITPSQFLSLSTKGEGARNPKIKKNTLFLNIFNENYKRLTKKEPIFRFEFNNRIPISRGLGSSSAVIVASLTASYVAAGIKYNKRDILNRALIYENHPDNITPAVMGGFNVACVEGDRVYSKKRRLPEILRAVLVVPNKTISTAQSRTILPDIYKKEETVYSLSRSSFMTALFMSESWDLLHIASKDRLHQTRRMKMMPELFDVQKLALRHGALMSTLSGSGSTFFTLCYKDDADKIARILQKRFPHFRVFNRGFDNYGVTTKS</sequence>
<evidence type="ECO:0000256" key="6">
    <source>
        <dbReference type="ARBA" id="ARBA00022679"/>
    </source>
</evidence>
<evidence type="ECO:0000259" key="12">
    <source>
        <dbReference type="Pfam" id="PF08544"/>
    </source>
</evidence>
<keyword evidence="8" id="KW-0547">Nucleotide-binding</keyword>
<dbReference type="AlphaFoldDB" id="A0A1W1BG12"/>
<proteinExistence type="inferred from homology"/>
<protein>
    <recommendedName>
        <fullName evidence="4">Homoserine kinase</fullName>
        <ecNumber evidence="3">2.7.1.39</ecNumber>
    </recommendedName>
</protein>
<keyword evidence="6 13" id="KW-0808">Transferase</keyword>
<dbReference type="Pfam" id="PF08544">
    <property type="entry name" value="GHMP_kinases_C"/>
    <property type="match status" value="1"/>
</dbReference>
<dbReference type="InterPro" id="IPR020568">
    <property type="entry name" value="Ribosomal_Su5_D2-typ_SF"/>
</dbReference>
<dbReference type="GO" id="GO:0004413">
    <property type="term" value="F:homoserine kinase activity"/>
    <property type="evidence" value="ECO:0007669"/>
    <property type="project" value="UniProtKB-EC"/>
</dbReference>
<dbReference type="EMBL" id="FPHG01000017">
    <property type="protein sequence ID" value="SFV52472.1"/>
    <property type="molecule type" value="Genomic_DNA"/>
</dbReference>
<accession>A0A1W1BG12</accession>
<dbReference type="GO" id="GO:0005524">
    <property type="term" value="F:ATP binding"/>
    <property type="evidence" value="ECO:0007669"/>
    <property type="project" value="UniProtKB-KW"/>
</dbReference>
<dbReference type="InterPro" id="IPR036554">
    <property type="entry name" value="GHMP_kinase_C_sf"/>
</dbReference>
<gene>
    <name evidence="13" type="ORF">MNB_SV-9-1527</name>
</gene>
<keyword evidence="10" id="KW-0067">ATP-binding</keyword>
<dbReference type="SUPFAM" id="SSF55060">
    <property type="entry name" value="GHMP Kinase, C-terminal domain"/>
    <property type="match status" value="1"/>
</dbReference>
<dbReference type="NCBIfam" id="TIGR00191">
    <property type="entry name" value="thrB"/>
    <property type="match status" value="1"/>
</dbReference>
<evidence type="ECO:0000256" key="1">
    <source>
        <dbReference type="ARBA" id="ARBA00005015"/>
    </source>
</evidence>